<dbReference type="Proteomes" id="UP001050691">
    <property type="component" value="Unassembled WGS sequence"/>
</dbReference>
<gene>
    <name evidence="9" type="ORF">Clacol_004749</name>
</gene>
<dbReference type="InterPro" id="IPR036291">
    <property type="entry name" value="NAD(P)-bd_dom_sf"/>
</dbReference>
<dbReference type="InterPro" id="IPR006162">
    <property type="entry name" value="Ppantetheine_attach_site"/>
</dbReference>
<dbReference type="GO" id="GO:0031177">
    <property type="term" value="F:phosphopantetheine binding"/>
    <property type="evidence" value="ECO:0007669"/>
    <property type="project" value="InterPro"/>
</dbReference>
<dbReference type="InterPro" id="IPR001227">
    <property type="entry name" value="Ac_transferase_dom_sf"/>
</dbReference>
<dbReference type="InterPro" id="IPR032821">
    <property type="entry name" value="PKS_assoc"/>
</dbReference>
<dbReference type="EMBL" id="BPWL01000005">
    <property type="protein sequence ID" value="GJJ10523.1"/>
    <property type="molecule type" value="Genomic_DNA"/>
</dbReference>
<proteinExistence type="predicted"/>
<feature type="region of interest" description="C-terminal hotdog fold" evidence="5">
    <location>
        <begin position="1038"/>
        <end position="1189"/>
    </location>
</feature>
<dbReference type="GO" id="GO:0044550">
    <property type="term" value="P:secondary metabolite biosynthetic process"/>
    <property type="evidence" value="ECO:0007669"/>
    <property type="project" value="UniProtKB-ARBA"/>
</dbReference>
<evidence type="ECO:0000256" key="2">
    <source>
        <dbReference type="ARBA" id="ARBA00022553"/>
    </source>
</evidence>
<dbReference type="InterPro" id="IPR042104">
    <property type="entry name" value="PKS_dehydratase_sf"/>
</dbReference>
<dbReference type="SMART" id="SM00823">
    <property type="entry name" value="PKS_PP"/>
    <property type="match status" value="1"/>
</dbReference>
<dbReference type="Pfam" id="PF14765">
    <property type="entry name" value="PS-DH"/>
    <property type="match status" value="1"/>
</dbReference>
<dbReference type="InterPro" id="IPR009081">
    <property type="entry name" value="PP-bd_ACP"/>
</dbReference>
<dbReference type="PANTHER" id="PTHR43775:SF37">
    <property type="entry name" value="SI:DKEY-61P9.11"/>
    <property type="match status" value="1"/>
</dbReference>
<dbReference type="SUPFAM" id="SSF47336">
    <property type="entry name" value="ACP-like"/>
    <property type="match status" value="1"/>
</dbReference>
<dbReference type="PROSITE" id="PS52004">
    <property type="entry name" value="KS3_2"/>
    <property type="match status" value="1"/>
</dbReference>
<dbReference type="PROSITE" id="PS52019">
    <property type="entry name" value="PKS_MFAS_DH"/>
    <property type="match status" value="1"/>
</dbReference>
<evidence type="ECO:0000259" key="7">
    <source>
        <dbReference type="PROSITE" id="PS52004"/>
    </source>
</evidence>
<dbReference type="InterPro" id="IPR016035">
    <property type="entry name" value="Acyl_Trfase/lysoPLipase"/>
</dbReference>
<evidence type="ECO:0000256" key="5">
    <source>
        <dbReference type="PROSITE-ProRule" id="PRU01363"/>
    </source>
</evidence>
<dbReference type="SUPFAM" id="SSF55048">
    <property type="entry name" value="Probable ACP-binding domain of malonyl-CoA ACP transacylase"/>
    <property type="match status" value="1"/>
</dbReference>
<feature type="domain" description="PKS/mFAS DH" evidence="8">
    <location>
        <begin position="898"/>
        <end position="1189"/>
    </location>
</feature>
<dbReference type="InterPro" id="IPR013968">
    <property type="entry name" value="PKS_KR"/>
</dbReference>
<dbReference type="Gene3D" id="3.40.50.720">
    <property type="entry name" value="NAD(P)-binding Rossmann-like Domain"/>
    <property type="match status" value="1"/>
</dbReference>
<evidence type="ECO:0000313" key="9">
    <source>
        <dbReference type="EMBL" id="GJJ10523.1"/>
    </source>
</evidence>
<dbReference type="Pfam" id="PF00550">
    <property type="entry name" value="PP-binding"/>
    <property type="match status" value="1"/>
</dbReference>
<dbReference type="Pfam" id="PF00698">
    <property type="entry name" value="Acyl_transf_1"/>
    <property type="match status" value="1"/>
</dbReference>
<dbReference type="InterPro" id="IPR014030">
    <property type="entry name" value="Ketoacyl_synth_N"/>
</dbReference>
<dbReference type="InterPro" id="IPR049900">
    <property type="entry name" value="PKS_mFAS_DH"/>
</dbReference>
<dbReference type="InterPro" id="IPR036736">
    <property type="entry name" value="ACP-like_sf"/>
</dbReference>
<organism evidence="9 10">
    <name type="scientific">Clathrus columnatus</name>
    <dbReference type="NCBI Taxonomy" id="1419009"/>
    <lineage>
        <taxon>Eukaryota</taxon>
        <taxon>Fungi</taxon>
        <taxon>Dikarya</taxon>
        <taxon>Basidiomycota</taxon>
        <taxon>Agaricomycotina</taxon>
        <taxon>Agaricomycetes</taxon>
        <taxon>Phallomycetidae</taxon>
        <taxon>Phallales</taxon>
        <taxon>Clathraceae</taxon>
        <taxon>Clathrus</taxon>
    </lineage>
</organism>
<dbReference type="PROSITE" id="PS00012">
    <property type="entry name" value="PHOSPHOPANTETHEINE"/>
    <property type="match status" value="1"/>
</dbReference>
<feature type="active site" description="Proton donor; for dehydratase activity" evidence="5">
    <location>
        <position position="1095"/>
    </location>
</feature>
<dbReference type="InterPro" id="IPR020841">
    <property type="entry name" value="PKS_Beta-ketoAc_synthase_dom"/>
</dbReference>
<keyword evidence="10" id="KW-1185">Reference proteome</keyword>
<evidence type="ECO:0000256" key="4">
    <source>
        <dbReference type="ARBA" id="ARBA00023268"/>
    </source>
</evidence>
<feature type="domain" description="Ketosynthase family 3 (KS3)" evidence="7">
    <location>
        <begin position="3"/>
        <end position="421"/>
    </location>
</feature>
<dbReference type="SUPFAM" id="SSF53901">
    <property type="entry name" value="Thiolase-like"/>
    <property type="match status" value="1"/>
</dbReference>
<feature type="domain" description="Carrier" evidence="6">
    <location>
        <begin position="2243"/>
        <end position="2317"/>
    </location>
</feature>
<dbReference type="InterPro" id="IPR049551">
    <property type="entry name" value="PKS_DH_C"/>
</dbReference>
<keyword evidence="3" id="KW-0808">Transferase</keyword>
<dbReference type="Pfam" id="PF13489">
    <property type="entry name" value="Methyltransf_23"/>
    <property type="match status" value="1"/>
</dbReference>
<keyword evidence="2" id="KW-0597">Phosphoprotein</keyword>
<dbReference type="SUPFAM" id="SSF53335">
    <property type="entry name" value="S-adenosyl-L-methionine-dependent methyltransferases"/>
    <property type="match status" value="1"/>
</dbReference>
<dbReference type="Pfam" id="PF16197">
    <property type="entry name" value="KAsynt_C_assoc"/>
    <property type="match status" value="1"/>
</dbReference>
<reference evidence="9" key="1">
    <citation type="submission" date="2021-10" db="EMBL/GenBank/DDBJ databases">
        <title>De novo Genome Assembly of Clathrus columnatus (Basidiomycota, Fungi) Using Illumina and Nanopore Sequence Data.</title>
        <authorList>
            <person name="Ogiso-Tanaka E."/>
            <person name="Itagaki H."/>
            <person name="Hosoya T."/>
            <person name="Hosaka K."/>
        </authorList>
    </citation>
    <scope>NUCLEOTIDE SEQUENCE</scope>
    <source>
        <strain evidence="9">MO-923</strain>
    </source>
</reference>
<evidence type="ECO:0000256" key="1">
    <source>
        <dbReference type="ARBA" id="ARBA00022450"/>
    </source>
</evidence>
<dbReference type="CDD" id="cd02440">
    <property type="entry name" value="AdoMet_MTases"/>
    <property type="match status" value="1"/>
</dbReference>
<dbReference type="SMART" id="SM00826">
    <property type="entry name" value="PKS_DH"/>
    <property type="match status" value="1"/>
</dbReference>
<name>A0AAV5ABH7_9AGAM</name>
<dbReference type="SMART" id="SM00822">
    <property type="entry name" value="PKS_KR"/>
    <property type="match status" value="1"/>
</dbReference>
<dbReference type="Pfam" id="PF00109">
    <property type="entry name" value="ketoacyl-synt"/>
    <property type="match status" value="1"/>
</dbReference>
<dbReference type="InterPro" id="IPR014031">
    <property type="entry name" value="Ketoacyl_synth_C"/>
</dbReference>
<dbReference type="InterPro" id="IPR020806">
    <property type="entry name" value="PKS_PP-bd"/>
</dbReference>
<evidence type="ECO:0000259" key="6">
    <source>
        <dbReference type="PROSITE" id="PS50075"/>
    </source>
</evidence>
<dbReference type="PROSITE" id="PS50075">
    <property type="entry name" value="CARRIER"/>
    <property type="match status" value="1"/>
</dbReference>
<dbReference type="SUPFAM" id="SSF52151">
    <property type="entry name" value="FabD/lysophospholipase-like"/>
    <property type="match status" value="1"/>
</dbReference>
<dbReference type="Gene3D" id="1.10.1200.10">
    <property type="entry name" value="ACP-like"/>
    <property type="match status" value="1"/>
</dbReference>
<evidence type="ECO:0000313" key="10">
    <source>
        <dbReference type="Proteomes" id="UP001050691"/>
    </source>
</evidence>
<keyword evidence="4" id="KW-0511">Multifunctional enzyme</keyword>
<dbReference type="InterPro" id="IPR016036">
    <property type="entry name" value="Malonyl_transacylase_ACP-bd"/>
</dbReference>
<accession>A0AAV5ABH7</accession>
<feature type="region of interest" description="N-terminal hotdog fold" evidence="5">
    <location>
        <begin position="898"/>
        <end position="1023"/>
    </location>
</feature>
<sequence length="2324" mass="255909">MPLEPIAIIGVSAEFPSGEKNVNLDFDSFWPFLLRKGEAYSPIPQDRFNYETFSHLITPRSGAFLVEPTLFDPLEFGISSSDAPVLPVATRKLLEHAFLALRDAGINYRGADVGVYTAGVAHEPSMFGEADPHTLTGTFATIPATLANRISYHLDLRGPSLPLDTACSSTLVATHLAVQALRAGECQSAVVGGAQLNLRLNEWIQYSQSGVLSKDGKCKPFDASADGFSRGEGVACIVLKPLNAALRDGDHVYATILGSAINAAGNQAPLNAPVAAAQQAAMLRAYERAERSPDQVDFVEMHATGTAAGDPTEANWVGEKFKHKDGSPLLAGSVKGNLGHLEITAFLASLLKVMHMIEHNTIPPTVNFTTPNQKIQWKEHNMQVPVIAPVPLTPRASSQKALVSLSSFGIGGANGHVVVEGLARSTAKGSRTFQRLFDPNDAILIMSGGLSPRSSSAMADLLKEAFASTPKESLPLLAKLAGRQSRQLTWRSYALSYPCAETPKPMTFCDSQLAPRIVPPLAFVFSGQGPQHALMGRQLFSKYAAFRRSVYECDEAYRTIMGFSLVESSGLFLGRTAPSSTSTEWTVVLPALTIFQIAMFDLLGSLGIKPDVVLGHSAGETALLYTSGAGPKEMAVQVAIARAKMMSVAESVGGGMAAVACGEVEAQALIDEILAKEGIFDIVDRERSLVLACYNAPDGVSVAGLVDLVSKLCVLAEKRGILARRLRIPVPVHSYLMDVCKEQCTTLVGDVFGRFPRAGKPTVPMYSTVTGGKWEEPFSVDYFWRNARQPVLFNQVTSQLVEQYPNMCYVEISPHPVLSSYISSAGVDDSNITCPSRRPTKSGELLENTAFLESLGRLAMNSFDVDFDVLNGSPPWDTNIKLPPYPFNKKEIPFHLDSPAFHRLTATRKGPLNDHRLRLNAKTHPLLAGHVVNSEPIMPAAGFIEMALEFGARTLSNVEFLAALPLSSDIPTTVEVALDGAQWTIKTSSSLIGDPEKFGIPRESLSFDRIHSRGILTFEADETDSIPLNLAAIQSRCSQSCQIEDLYEHGFKGFADYGTEFKRIKSCIQGDDELFAILQGSTGLPEYIFDPVVLDAVFHGCMFFIMQHEQIILDYETRDYFLPSRVARVVLHEALMLSGLPDQIAAHFILRDWTPEGIFVDISITNLAGGRLCTLSRFEMTRHSNSIRQPIKQRYQLEWLPVAIPVEGLKEQSYVREPSHNTRDLWMALDALAAQTISKTMKEQIVVGVERHRQRYWEFAKRVVERIGSYQVPDPSLIDLLKSQYPCYFDITDRVSKVHVDIFTSSTATVQALYSNVETMQNFYGPHNTVQPTCHEAAKLFRGLLQQLVAAGKKVVRVLEVGCGTGMLTQHLLDVLPDFPDLIVEYFASDISLGLALQAAQRFSHPYMRAVAYDLTKSLKEQQISPASFDIVTALHVLHATSDLTQTINSISNLLVPGGYTLVVDFDGEAWERSVPGTLWYDFIFGSFQEWFDFGEDRVSHCTVSLKSWRHLLQSTGFNCVTFSNSHPDEDHSLLFLAQKVNGTQHILPILENENGNATSDCFSDVTQYSPVPNGKDFDPEQSIEETCISDPVFAYQYEREMELRNKLAKLDTSEKLSIWIIATDGLDGQSALGLTRTLIKEFAAWTIRTIIFDESWSTSKRMGAVLEFQKDPPHESEIKVNSHGEIYVPRIVPLPKPPVDITFDPSRPWAQIDGKIVHVSPSPHKKNDVGVNVLYWSSTDDAYPRAFLGTVAWDGMARFPKDSWVMGITSGPLTNFLVVHGGSVIPSQARQRCILADVPGIVTVSLALGPGTLTRFGRLDEINRVLVTDVHTKVGLAIARFCLRLGLNTFCIGEGDLTRLSEKLHVPVNQISVDSNAVWVAQQRGNYDVIFSGAQTKASSQTISQLASPNGFIHMWSSRSQNLASCLTNDWWSVALALETALQILPNDFTSNSPSVYVDDIIPGPRDRVHQNTQLFDSTKMYILVGGIGGIGMQIALWMYENGARHIVLTSRRGRESLRRTGQVDSLRTLKYLERLPGLCLRLEAVDASNYKATRRLLRSLSEPLGGCFLMSLILSDKAFLNQTKEDFDKVFAAKTKAFHNLERCVNISQLDFFVTFSSVAALFGSAGQSNYTSASSSVEAMTNKYPNAFSLVVPGITDSGWLVRDQRHDGSRSRHLLEWGLSTRELCDCLADGIRKLSHGPFNQYIPDLRWNLVRQDMGSLSTFQHLCVSERVETMQHANGEDKIDLESLIRTALNIPAEEFSPNVPFTSYGLDSLVAVRLSASIRAATGLKVTQLQLLADMTLEDLGKRLDDMEPPESIGE</sequence>
<evidence type="ECO:0000259" key="8">
    <source>
        <dbReference type="PROSITE" id="PS52019"/>
    </source>
</evidence>
<dbReference type="InterPro" id="IPR020807">
    <property type="entry name" value="PKS_DH"/>
</dbReference>
<dbReference type="Gene3D" id="3.40.47.10">
    <property type="match status" value="1"/>
</dbReference>
<dbReference type="SUPFAM" id="SSF51735">
    <property type="entry name" value="NAD(P)-binding Rossmann-fold domains"/>
    <property type="match status" value="1"/>
</dbReference>
<protein>
    <submittedName>
        <fullName evidence="9">Type I Iterative PKS</fullName>
    </submittedName>
</protein>
<dbReference type="InterPro" id="IPR014043">
    <property type="entry name" value="Acyl_transferase_dom"/>
</dbReference>
<dbReference type="GO" id="GO:0006633">
    <property type="term" value="P:fatty acid biosynthetic process"/>
    <property type="evidence" value="ECO:0007669"/>
    <property type="project" value="TreeGrafter"/>
</dbReference>
<dbReference type="InterPro" id="IPR049552">
    <property type="entry name" value="PKS_DH_N"/>
</dbReference>
<dbReference type="Pfam" id="PF02801">
    <property type="entry name" value="Ketoacyl-synt_C"/>
    <property type="match status" value="1"/>
</dbReference>
<dbReference type="InterPro" id="IPR050091">
    <property type="entry name" value="PKS_NRPS_Biosynth_Enz"/>
</dbReference>
<dbReference type="Pfam" id="PF21089">
    <property type="entry name" value="PKS_DH_N"/>
    <property type="match status" value="1"/>
</dbReference>
<keyword evidence="1" id="KW-0596">Phosphopantetheine</keyword>
<dbReference type="InterPro" id="IPR016039">
    <property type="entry name" value="Thiolase-like"/>
</dbReference>
<dbReference type="GO" id="GO:0004312">
    <property type="term" value="F:fatty acid synthase activity"/>
    <property type="evidence" value="ECO:0007669"/>
    <property type="project" value="TreeGrafter"/>
</dbReference>
<comment type="caution">
    <text evidence="9">The sequence shown here is derived from an EMBL/GenBank/DDBJ whole genome shotgun (WGS) entry which is preliminary data.</text>
</comment>
<dbReference type="Gene3D" id="3.40.50.150">
    <property type="entry name" value="Vaccinia Virus protein VP39"/>
    <property type="match status" value="1"/>
</dbReference>
<dbReference type="PANTHER" id="PTHR43775">
    <property type="entry name" value="FATTY ACID SYNTHASE"/>
    <property type="match status" value="1"/>
</dbReference>
<dbReference type="Pfam" id="PF08659">
    <property type="entry name" value="KR"/>
    <property type="match status" value="1"/>
</dbReference>
<dbReference type="SMART" id="SM00827">
    <property type="entry name" value="PKS_AT"/>
    <property type="match status" value="1"/>
</dbReference>
<dbReference type="SMART" id="SM00825">
    <property type="entry name" value="PKS_KS"/>
    <property type="match status" value="1"/>
</dbReference>
<feature type="active site" description="Proton acceptor; for dehydratase activity" evidence="5">
    <location>
        <position position="930"/>
    </location>
</feature>
<dbReference type="Gene3D" id="3.10.129.110">
    <property type="entry name" value="Polyketide synthase dehydratase"/>
    <property type="match status" value="1"/>
</dbReference>
<evidence type="ECO:0000256" key="3">
    <source>
        <dbReference type="ARBA" id="ARBA00022679"/>
    </source>
</evidence>
<dbReference type="CDD" id="cd00833">
    <property type="entry name" value="PKS"/>
    <property type="match status" value="1"/>
</dbReference>
<dbReference type="InterPro" id="IPR029063">
    <property type="entry name" value="SAM-dependent_MTases_sf"/>
</dbReference>
<dbReference type="InterPro" id="IPR057326">
    <property type="entry name" value="KR_dom"/>
</dbReference>
<dbReference type="Gene3D" id="3.40.366.10">
    <property type="entry name" value="Malonyl-Coenzyme A Acyl Carrier Protein, domain 2"/>
    <property type="match status" value="1"/>
</dbReference>